<feature type="domain" description="UspA" evidence="2">
    <location>
        <begin position="1"/>
        <end position="137"/>
    </location>
</feature>
<comment type="similarity">
    <text evidence="1">Belongs to the universal stress protein A family.</text>
</comment>
<dbReference type="Gene3D" id="3.40.50.620">
    <property type="entry name" value="HUPs"/>
    <property type="match status" value="2"/>
</dbReference>
<name>A0ABW6IUY1_STRWE</name>
<gene>
    <name evidence="3" type="ORF">ACFQ63_17275</name>
</gene>
<proteinExistence type="inferred from homology"/>
<dbReference type="PANTHER" id="PTHR46268:SF6">
    <property type="entry name" value="UNIVERSAL STRESS PROTEIN UP12"/>
    <property type="match status" value="1"/>
</dbReference>
<feature type="domain" description="UspA" evidence="2">
    <location>
        <begin position="147"/>
        <end position="283"/>
    </location>
</feature>
<dbReference type="InterPro" id="IPR006016">
    <property type="entry name" value="UspA"/>
</dbReference>
<organism evidence="3 4">
    <name type="scientific">Streptomyces wedmorensis</name>
    <dbReference type="NCBI Taxonomy" id="43759"/>
    <lineage>
        <taxon>Bacteria</taxon>
        <taxon>Bacillati</taxon>
        <taxon>Actinomycetota</taxon>
        <taxon>Actinomycetes</taxon>
        <taxon>Kitasatosporales</taxon>
        <taxon>Streptomycetaceae</taxon>
        <taxon>Streptomyces</taxon>
    </lineage>
</organism>
<accession>A0ABW6IUY1</accession>
<evidence type="ECO:0000313" key="3">
    <source>
        <dbReference type="EMBL" id="MFE5981446.1"/>
    </source>
</evidence>
<dbReference type="EMBL" id="JBHTRV010000011">
    <property type="protein sequence ID" value="MFE5981446.1"/>
    <property type="molecule type" value="Genomic_DNA"/>
</dbReference>
<evidence type="ECO:0000259" key="2">
    <source>
        <dbReference type="Pfam" id="PF00582"/>
    </source>
</evidence>
<reference evidence="3 4" key="1">
    <citation type="submission" date="2024-09" db="EMBL/GenBank/DDBJ databases">
        <title>The Natural Products Discovery Center: Release of the First 8490 Sequenced Strains for Exploring Actinobacteria Biosynthetic Diversity.</title>
        <authorList>
            <person name="Kalkreuter E."/>
            <person name="Kautsar S.A."/>
            <person name="Yang D."/>
            <person name="Bader C.D."/>
            <person name="Teijaro C.N."/>
            <person name="Fluegel L."/>
            <person name="Davis C.M."/>
            <person name="Simpson J.R."/>
            <person name="Lauterbach L."/>
            <person name="Steele A.D."/>
            <person name="Gui C."/>
            <person name="Meng S."/>
            <person name="Li G."/>
            <person name="Viehrig K."/>
            <person name="Ye F."/>
            <person name="Su P."/>
            <person name="Kiefer A.F."/>
            <person name="Nichols A."/>
            <person name="Cepeda A.J."/>
            <person name="Yan W."/>
            <person name="Fan B."/>
            <person name="Jiang Y."/>
            <person name="Adhikari A."/>
            <person name="Zheng C.-J."/>
            <person name="Schuster L."/>
            <person name="Cowan T.M."/>
            <person name="Smanski M.J."/>
            <person name="Chevrette M.G."/>
            <person name="De Carvalho L.P.S."/>
            <person name="Shen B."/>
        </authorList>
    </citation>
    <scope>NUCLEOTIDE SEQUENCE [LARGE SCALE GENOMIC DNA]</scope>
    <source>
        <strain evidence="3 4">NPDC056472</strain>
    </source>
</reference>
<dbReference type="Proteomes" id="UP001600424">
    <property type="component" value="Unassembled WGS sequence"/>
</dbReference>
<comment type="caution">
    <text evidence="3">The sequence shown here is derived from an EMBL/GenBank/DDBJ whole genome shotgun (WGS) entry which is preliminary data.</text>
</comment>
<dbReference type="Pfam" id="PF00582">
    <property type="entry name" value="Usp"/>
    <property type="match status" value="2"/>
</dbReference>
<keyword evidence="4" id="KW-1185">Reference proteome</keyword>
<dbReference type="InterPro" id="IPR014729">
    <property type="entry name" value="Rossmann-like_a/b/a_fold"/>
</dbReference>
<evidence type="ECO:0000313" key="4">
    <source>
        <dbReference type="Proteomes" id="UP001600424"/>
    </source>
</evidence>
<dbReference type="PANTHER" id="PTHR46268">
    <property type="entry name" value="STRESS RESPONSE PROTEIN NHAX"/>
    <property type="match status" value="1"/>
</dbReference>
<dbReference type="RefSeq" id="WP_386251081.1">
    <property type="nucleotide sequence ID" value="NZ_JBHTRV010000011.1"/>
</dbReference>
<protein>
    <submittedName>
        <fullName evidence="3">Universal stress protein</fullName>
    </submittedName>
</protein>
<dbReference type="SUPFAM" id="SSF52402">
    <property type="entry name" value="Adenine nucleotide alpha hydrolases-like"/>
    <property type="match status" value="2"/>
</dbReference>
<dbReference type="InterPro" id="IPR006015">
    <property type="entry name" value="Universal_stress_UspA"/>
</dbReference>
<evidence type="ECO:0000256" key="1">
    <source>
        <dbReference type="ARBA" id="ARBA00008791"/>
    </source>
</evidence>
<sequence>MTRGVVVGVDGTEQALAAAEWAADEAVLRDTWVRLVHAKEPSPDVMLPLVAREPDESWAEDLLARTAAGLRARHPGLSVTTRLSAASGPVPALVAAGEEGDLLVLGSRALGGMAGYLLGSTGLTVAGAVDRPVVLVRAHGATAPRGPVAVGVDVRQAADPVLGFAFEEAARRHARVHAVFALQLPLFAGLGPAMVPDIRLAVAPEIERSLDELLTPWRAKYPEVTVVGRVRTGSAGAELLEASGDASLVVVGRRTRRPTLGAHIGSVAHAVLHHSRAPVALVPHDRRHDGPQ</sequence>
<dbReference type="PRINTS" id="PR01438">
    <property type="entry name" value="UNVRSLSTRESS"/>
</dbReference>